<organism evidence="1 2">
    <name type="scientific">Heterostelium pallidum (strain ATCC 26659 / Pp 5 / PN500)</name>
    <name type="common">Cellular slime mold</name>
    <name type="synonym">Polysphondylium pallidum</name>
    <dbReference type="NCBI Taxonomy" id="670386"/>
    <lineage>
        <taxon>Eukaryota</taxon>
        <taxon>Amoebozoa</taxon>
        <taxon>Evosea</taxon>
        <taxon>Eumycetozoa</taxon>
        <taxon>Dictyostelia</taxon>
        <taxon>Acytosteliales</taxon>
        <taxon>Acytosteliaceae</taxon>
        <taxon>Heterostelium</taxon>
    </lineage>
</organism>
<reference evidence="1 2" key="1">
    <citation type="journal article" date="2011" name="Genome Res.">
        <title>Phylogeny-wide analysis of social amoeba genomes highlights ancient origins for complex intercellular communication.</title>
        <authorList>
            <person name="Heidel A.J."/>
            <person name="Lawal H.M."/>
            <person name="Felder M."/>
            <person name="Schilde C."/>
            <person name="Helps N.R."/>
            <person name="Tunggal B."/>
            <person name="Rivero F."/>
            <person name="John U."/>
            <person name="Schleicher M."/>
            <person name="Eichinger L."/>
            <person name="Platzer M."/>
            <person name="Noegel A.A."/>
            <person name="Schaap P."/>
            <person name="Gloeckner G."/>
        </authorList>
    </citation>
    <scope>NUCLEOTIDE SEQUENCE [LARGE SCALE GENOMIC DNA]</scope>
    <source>
        <strain evidence="2">ATCC 26659 / Pp 5 / PN500</strain>
    </source>
</reference>
<proteinExistence type="predicted"/>
<dbReference type="EMBL" id="ADBJ01000037">
    <property type="protein sequence ID" value="EFA78882.1"/>
    <property type="molecule type" value="Genomic_DNA"/>
</dbReference>
<dbReference type="Proteomes" id="UP000001396">
    <property type="component" value="Unassembled WGS sequence"/>
</dbReference>
<accession>D3BHY2</accession>
<dbReference type="GeneID" id="31363830"/>
<evidence type="ECO:0000313" key="1">
    <source>
        <dbReference type="EMBL" id="EFA78882.1"/>
    </source>
</evidence>
<dbReference type="AlphaFoldDB" id="D3BHY2"/>
<gene>
    <name evidence="1" type="ORF">PPL_08350</name>
</gene>
<protein>
    <submittedName>
        <fullName evidence="1">Uncharacterized protein</fullName>
    </submittedName>
</protein>
<keyword evidence="2" id="KW-1185">Reference proteome</keyword>
<sequence>MSTFEMRDCGKPFKSRFSNKQFHKYPYRYTFDRVSSDIQCRRKECIGKSYTIQLLIGYRWVVIDQGVDFVVNNRKIGVATTNDVTDGSEQFIGPQSA</sequence>
<name>D3BHY2_HETP5</name>
<comment type="caution">
    <text evidence="1">The sequence shown here is derived from an EMBL/GenBank/DDBJ whole genome shotgun (WGS) entry which is preliminary data.</text>
</comment>
<evidence type="ECO:0000313" key="2">
    <source>
        <dbReference type="Proteomes" id="UP000001396"/>
    </source>
</evidence>
<dbReference type="RefSeq" id="XP_020431006.1">
    <property type="nucleotide sequence ID" value="XM_020579167.1"/>
</dbReference>
<dbReference type="InParanoid" id="D3BHY2"/>